<feature type="compositionally biased region" description="Polar residues" evidence="1">
    <location>
        <begin position="272"/>
        <end position="284"/>
    </location>
</feature>
<feature type="compositionally biased region" description="Polar residues" evidence="1">
    <location>
        <begin position="573"/>
        <end position="583"/>
    </location>
</feature>
<evidence type="ECO:0000313" key="3">
    <source>
        <dbReference type="Proteomes" id="UP000650533"/>
    </source>
</evidence>
<dbReference type="KEGG" id="rsx:RhiXN_10655"/>
<dbReference type="EMBL" id="CP059668">
    <property type="protein sequence ID" value="QRW24331.1"/>
    <property type="molecule type" value="Genomic_DNA"/>
</dbReference>
<feature type="compositionally biased region" description="Polar residues" evidence="1">
    <location>
        <begin position="604"/>
        <end position="619"/>
    </location>
</feature>
<proteinExistence type="predicted"/>
<sequence length="619" mass="70090">MALCISAESSAESSAVDTELRIVLPEKSANDEPVISQAELVSDLGINCLVPEEPTTPSRGDNIDQISIHSSISTDEGLRSPVINTRSPNGLTISDVRVETPMSQDPELPSTLISGMSSSITHSFTKPTDHEYLLPPDKLTPYGLVTSEVSNPGDRSNNDTLASTPMREHLYQYELLEDQLDILTTLSYKYNQEAERKHSTYKPEAIEPDEPDINLCISSLNTQASGTAEEQALQHITGPSYQDNFTFTVRSAAARTSRLSRSPVRSSSRRSTNQAFGTAKNLRSNRPARADSANRLRMKRRKLPLAVNIVINATKETRLVPMNQIRAPTKTNILNKGQGTILRIHLTNQEYSDVPIRNPIRARSFRPKPVHFDPKLEPDNIPEWNGDTSELPRWIISINNLAEYGIYARIQLGRQVPSRLTGRALRWFNALDKTYRQIITANWPSLRRAITIHFMNRSLIDRNKAEALQAGFRDRDNPYETPVDYIVWKAETLTLFSDWTESELITEIMNSAPEHWSLYIDTSVGTTWDDFLDKVAWHEDRLLRHDNNISQDIQKQLDEMKEILKNIEIQPDSNVKTNRSSQGDYKELSDNKNTSDNESEINEKASTQDSYQTLRSSQR</sequence>
<dbReference type="RefSeq" id="XP_043184568.1">
    <property type="nucleotide sequence ID" value="XM_043330471.1"/>
</dbReference>
<feature type="region of interest" description="Disordered" evidence="1">
    <location>
        <begin position="573"/>
        <end position="619"/>
    </location>
</feature>
<dbReference type="GeneID" id="67032934"/>
<feature type="compositionally biased region" description="Basic and acidic residues" evidence="1">
    <location>
        <begin position="584"/>
        <end position="595"/>
    </location>
</feature>
<feature type="compositionally biased region" description="Low complexity" evidence="1">
    <location>
        <begin position="256"/>
        <end position="271"/>
    </location>
</feature>
<gene>
    <name evidence="2" type="ORF">RhiXN_10655</name>
</gene>
<evidence type="ECO:0000313" key="2">
    <source>
        <dbReference type="EMBL" id="QRW24331.1"/>
    </source>
</evidence>
<protein>
    <submittedName>
        <fullName evidence="2">Retrovirus-related Pol polyprotein from transposon</fullName>
    </submittedName>
</protein>
<accession>A0A8H8P249</accession>
<name>A0A8H8P249_9AGAM</name>
<reference evidence="2" key="1">
    <citation type="submission" date="2020-05" db="EMBL/GenBank/DDBJ databases">
        <title>Evolutionary and genomic comparisons of hybrid uninucleate and nonhybrid Rhizoctonia fungi.</title>
        <authorList>
            <person name="Li C."/>
            <person name="Chen X."/>
        </authorList>
    </citation>
    <scope>NUCLEOTIDE SEQUENCE</scope>
    <source>
        <strain evidence="2">AG-1 IA</strain>
    </source>
</reference>
<dbReference type="AlphaFoldDB" id="A0A8H8P249"/>
<organism evidence="2 3">
    <name type="scientific">Rhizoctonia solani</name>
    <dbReference type="NCBI Taxonomy" id="456999"/>
    <lineage>
        <taxon>Eukaryota</taxon>
        <taxon>Fungi</taxon>
        <taxon>Dikarya</taxon>
        <taxon>Basidiomycota</taxon>
        <taxon>Agaricomycotina</taxon>
        <taxon>Agaricomycetes</taxon>
        <taxon>Cantharellales</taxon>
        <taxon>Ceratobasidiaceae</taxon>
        <taxon>Rhizoctonia</taxon>
    </lineage>
</organism>
<dbReference type="Proteomes" id="UP000650533">
    <property type="component" value="Chromosome 11"/>
</dbReference>
<evidence type="ECO:0000256" key="1">
    <source>
        <dbReference type="SAM" id="MobiDB-lite"/>
    </source>
</evidence>
<feature type="region of interest" description="Disordered" evidence="1">
    <location>
        <begin position="256"/>
        <end position="293"/>
    </location>
</feature>